<dbReference type="KEGG" id="tva:4760325"/>
<dbReference type="PANTHER" id="PTHR32215">
    <property type="entry name" value="CILIA- AND FLAGELLA-ASSOCIATED PROTEIN 57"/>
    <property type="match status" value="1"/>
</dbReference>
<feature type="coiled-coil region" evidence="2">
    <location>
        <begin position="1068"/>
        <end position="1095"/>
    </location>
</feature>
<keyword evidence="4" id="KW-1185">Reference proteome</keyword>
<reference evidence="3" key="2">
    <citation type="journal article" date="2007" name="Science">
        <title>Draft genome sequence of the sexually transmitted pathogen Trichomonas vaginalis.</title>
        <authorList>
            <person name="Carlton J.M."/>
            <person name="Hirt R.P."/>
            <person name="Silva J.C."/>
            <person name="Delcher A.L."/>
            <person name="Schatz M."/>
            <person name="Zhao Q."/>
            <person name="Wortman J.R."/>
            <person name="Bidwell S.L."/>
            <person name="Alsmark U.C.M."/>
            <person name="Besteiro S."/>
            <person name="Sicheritz-Ponten T."/>
            <person name="Noel C.J."/>
            <person name="Dacks J.B."/>
            <person name="Foster P.G."/>
            <person name="Simillion C."/>
            <person name="Van de Peer Y."/>
            <person name="Miranda-Saavedra D."/>
            <person name="Barton G.J."/>
            <person name="Westrop G.D."/>
            <person name="Mueller S."/>
            <person name="Dessi D."/>
            <person name="Fiori P.L."/>
            <person name="Ren Q."/>
            <person name="Paulsen I."/>
            <person name="Zhang H."/>
            <person name="Bastida-Corcuera F.D."/>
            <person name="Simoes-Barbosa A."/>
            <person name="Brown M.T."/>
            <person name="Hayes R.D."/>
            <person name="Mukherjee M."/>
            <person name="Okumura C.Y."/>
            <person name="Schneider R."/>
            <person name="Smith A.J."/>
            <person name="Vanacova S."/>
            <person name="Villalvazo M."/>
            <person name="Haas B.J."/>
            <person name="Pertea M."/>
            <person name="Feldblyum T.V."/>
            <person name="Utterback T.R."/>
            <person name="Shu C.L."/>
            <person name="Osoegawa K."/>
            <person name="de Jong P.J."/>
            <person name="Hrdy I."/>
            <person name="Horvathova L."/>
            <person name="Zubacova Z."/>
            <person name="Dolezal P."/>
            <person name="Malik S.B."/>
            <person name="Logsdon J.M. Jr."/>
            <person name="Henze K."/>
            <person name="Gupta A."/>
            <person name="Wang C.C."/>
            <person name="Dunne R.L."/>
            <person name="Upcroft J.A."/>
            <person name="Upcroft P."/>
            <person name="White O."/>
            <person name="Salzberg S.L."/>
            <person name="Tang P."/>
            <person name="Chiu C.-H."/>
            <person name="Lee Y.-S."/>
            <person name="Embley T.M."/>
            <person name="Coombs G.H."/>
            <person name="Mottram J.C."/>
            <person name="Tachezy J."/>
            <person name="Fraser-Liggett C.M."/>
            <person name="Johnson P.J."/>
        </authorList>
    </citation>
    <scope>NUCLEOTIDE SEQUENCE [LARGE SCALE GENOMIC DNA]</scope>
    <source>
        <strain evidence="3">G3</strain>
    </source>
</reference>
<dbReference type="PANTHER" id="PTHR32215:SF0">
    <property type="entry name" value="CILIA- AND FLAGELLA-ASSOCIATED PROTEIN 57"/>
    <property type="match status" value="1"/>
</dbReference>
<keyword evidence="2" id="KW-0175">Coiled coil</keyword>
<dbReference type="InterPro" id="IPR001680">
    <property type="entry name" value="WD40_rpt"/>
</dbReference>
<feature type="coiled-coil region" evidence="2">
    <location>
        <begin position="679"/>
        <end position="746"/>
    </location>
</feature>
<name>A2EXV2_TRIV3</name>
<dbReference type="RefSeq" id="XP_001314724.1">
    <property type="nucleotide sequence ID" value="XM_001314690.1"/>
</dbReference>
<evidence type="ECO:0000256" key="1">
    <source>
        <dbReference type="PROSITE-ProRule" id="PRU00221"/>
    </source>
</evidence>
<dbReference type="InterPro" id="IPR015943">
    <property type="entry name" value="WD40/YVTN_repeat-like_dom_sf"/>
</dbReference>
<dbReference type="EMBL" id="DS113534">
    <property type="protein sequence ID" value="EAY02485.1"/>
    <property type="molecule type" value="Genomic_DNA"/>
</dbReference>
<dbReference type="PROSITE" id="PS50082">
    <property type="entry name" value="WD_REPEATS_2"/>
    <property type="match status" value="1"/>
</dbReference>
<accession>A2EXV2</accession>
<dbReference type="Proteomes" id="UP000001542">
    <property type="component" value="Unassembled WGS sequence"/>
</dbReference>
<feature type="repeat" description="WD" evidence="1">
    <location>
        <begin position="458"/>
        <end position="490"/>
    </location>
</feature>
<dbReference type="InParanoid" id="A2EXV2"/>
<dbReference type="OrthoDB" id="10251741at2759"/>
<dbReference type="AlphaFoldDB" id="A2EXV2"/>
<protein>
    <submittedName>
        <fullName evidence="3">Uncharacterized protein</fullName>
    </submittedName>
</protein>
<dbReference type="SMR" id="A2EXV2"/>
<dbReference type="PROSITE" id="PS50294">
    <property type="entry name" value="WD_REPEATS_REGION"/>
    <property type="match status" value="1"/>
</dbReference>
<dbReference type="SUPFAM" id="SSF50998">
    <property type="entry name" value="Quinoprotein alcohol dehydrogenase-like"/>
    <property type="match status" value="1"/>
</dbReference>
<dbReference type="Gene3D" id="2.130.10.10">
    <property type="entry name" value="YVTN repeat-like/Quinoprotein amine dehydrogenase"/>
    <property type="match status" value="1"/>
</dbReference>
<dbReference type="SMART" id="SM00320">
    <property type="entry name" value="WD40"/>
    <property type="match status" value="4"/>
</dbReference>
<dbReference type="InterPro" id="IPR011047">
    <property type="entry name" value="Quinoprotein_ADH-like_sf"/>
</dbReference>
<evidence type="ECO:0000313" key="4">
    <source>
        <dbReference type="Proteomes" id="UP000001542"/>
    </source>
</evidence>
<reference evidence="3" key="1">
    <citation type="submission" date="2006-10" db="EMBL/GenBank/DDBJ databases">
        <authorList>
            <person name="Amadeo P."/>
            <person name="Zhao Q."/>
            <person name="Wortman J."/>
            <person name="Fraser-Liggett C."/>
            <person name="Carlton J."/>
        </authorList>
    </citation>
    <scope>NUCLEOTIDE SEQUENCE</scope>
    <source>
        <strain evidence="3">G3</strain>
    </source>
</reference>
<dbReference type="STRING" id="5722.A2EXV2"/>
<feature type="coiled-coil region" evidence="2">
    <location>
        <begin position="1121"/>
        <end position="1148"/>
    </location>
</feature>
<dbReference type="InterPro" id="IPR052993">
    <property type="entry name" value="CFA-57"/>
</dbReference>
<evidence type="ECO:0000313" key="3">
    <source>
        <dbReference type="EMBL" id="EAY02485.1"/>
    </source>
</evidence>
<evidence type="ECO:0000256" key="2">
    <source>
        <dbReference type="SAM" id="Coils"/>
    </source>
</evidence>
<keyword evidence="1" id="KW-0853">WD repeat</keyword>
<sequence length="1214" mass="137825">MSSTALNTLEPFSTLGMTGIAGTGPHYVNDASIVLPAGNQIIQQSIDTGERMILFGNRITSNEPRNEELTAFAVSHDSTYLALAALRKDVEPVINIYYLQKQTLYASLPQPKSVRIFFATFHMKQKLLLFGVSYPRTHSLIIYDLTTKQEIKNVSIPAPFISASFNPDQSDSSVIFHTATDLYYVGSASKTATKIDCPNYSKFTGFVYSLNERNVCIATSGRDLIFYQDFTFSHTMTITEESPIIYFATFNHGLVAATENYKLILFQHISVPKDLARSFQQGPIVTYGMKHPIVWTSFSQSAHQMVIDVDHRQLLLVNMREFESNPDNAIINPNIVSHKGPVVAISSCAYKPMLVSCGQIDRTVIVWDYSKQASVLYHEFPEDLKDVAFHPSGDLIAVASSDKLYLMTVTVDDLIQRAEWPLFNCLSIQFSNGGHFLVAASHIITFINPYTQEIVATLRAHTGLINSLGFSPDDKKLVSSGSDGKIVVWSAVTQLPEWSLDIPKANFVSSVISHRGTVIAAAKTNVIHHLFSQRRHMRISEAEIGFTAVLFASNTCIILGDILGGITVVPFPFIVPSSHQSEFENIPQLEFSDGSATEDNKPVRTIPFLSGQTFKSHCGEVTRLCSSLDSKVLFTSATDSSICVFNILSANQTVTQSRIPILRCDIPCQQFFLVPQSRYDELQHGIEKLKRDIQSQQNDYEQKTIESLRAHQKNLDELQRQHREKKEKLNQQIEGLMAAMNDSTIKAALIYQNMEAAHMNEAKVLTNLYEQKLSLERSKCDGLQKEVEDLKCSYEERIYLLQQQYKSSLEELGNKIYSKQSQLQNDLDETNKTIQKEDDDMSDRMIALEVEFDQDRMMIDLEFHNKAIELHNLEKELNAKVEELATEIDKQIQIISNDNERLNTLKDERAKEEKEIKAQQHTLECKTSELHDREETLQRQENNIERLETSNNELTKFKGLMNRRIEEMSAELQPTKDEIVRHRAELDGTNEEIRTNMRSSQAKHRKMQDKQHQIDVLKTKLAEAQTALAKKRRVIQIFTADLREGVSRSTIDERTSVLKELHDKYVAVHDLEENIKDANDTINENTRQRKHLQESVMLLQKSVNQQKTTTMKHFEAKSAENSQLLSDLNAIQKENRSLRKRLDLVLADVDMLQSNLKRVQATAREQSIKRQRLAHSAMQQQSRVTSDWVKKNTSGKTMTGISVADGRGKYLHSK</sequence>
<gene>
    <name evidence="3" type="ORF">TVAG_020380</name>
</gene>
<feature type="coiled-coil region" evidence="2">
    <location>
        <begin position="867"/>
        <end position="957"/>
    </location>
</feature>
<dbReference type="Pfam" id="PF00400">
    <property type="entry name" value="WD40"/>
    <property type="match status" value="3"/>
</dbReference>
<dbReference type="VEuPathDB" id="TrichDB:TVAG_020380"/>
<proteinExistence type="predicted"/>
<dbReference type="VEuPathDB" id="TrichDB:TVAGG3_0317810"/>
<organism evidence="3 4">
    <name type="scientific">Trichomonas vaginalis (strain ATCC PRA-98 / G3)</name>
    <dbReference type="NCBI Taxonomy" id="412133"/>
    <lineage>
        <taxon>Eukaryota</taxon>
        <taxon>Metamonada</taxon>
        <taxon>Parabasalia</taxon>
        <taxon>Trichomonadida</taxon>
        <taxon>Trichomonadidae</taxon>
        <taxon>Trichomonas</taxon>
    </lineage>
</organism>
<feature type="coiled-coil region" evidence="2">
    <location>
        <begin position="990"/>
        <end position="1034"/>
    </location>
</feature>
<dbReference type="eggNOG" id="ENOG502SP9E">
    <property type="taxonomic scope" value="Eukaryota"/>
</dbReference>